<sequence length="441" mass="49915">MPQTILDVLVKPNPSLDSRSVPAGSNTYGNDWIPVTDWQPWVDFTYDNLLSIFRQPLNSTWRAPPPTVDMTAGFDSHICDERSLDFFLVKYMWPYVNAALREANYILEWGREAFYLGTGSWCHGDGSPDWSLVSSLRKSEGRFWNLLPGDTKLSAKWRPDMEQSPNATERQQWTLPLSQVNTYAAESACRYGFIITDEELVVLRFTRERVGDGLASARSTRGTHQRYASGDTDLSSVMESMSLDSFGAQSYAEDDLANAANSEFLPPEFAIIPQGAHGRGRLTVKLSLFCLCLMAAGENGRVGYDYPPLDSWRQESRHRFVHNTSGRVATILPANATLCGLQEPQQEPQQDSTSAGPSNYPASETEDAETGRDMQTNPSAHSESTRKATRVEVKKRDGLFCFYDKKKKLRKTRRSEWTRNQDPHGWIYQGEKYVYFTEHLP</sequence>
<dbReference type="RefSeq" id="XP_044721061.1">
    <property type="nucleotide sequence ID" value="XM_044864529.1"/>
</dbReference>
<proteinExistence type="predicted"/>
<evidence type="ECO:0000313" key="2">
    <source>
        <dbReference type="EMBL" id="KAH0963548.1"/>
    </source>
</evidence>
<reference evidence="2" key="1">
    <citation type="submission" date="2021-09" db="EMBL/GenBank/DDBJ databases">
        <title>A high-quality genome of the endoparasitic fungus Hirsutella rhossiliensis with a comparison of Hirsutella genomes reveals transposable elements contributing to genome size variation.</title>
        <authorList>
            <person name="Lin R."/>
            <person name="Jiao Y."/>
            <person name="Sun X."/>
            <person name="Ling J."/>
            <person name="Xie B."/>
            <person name="Cheng X."/>
        </authorList>
    </citation>
    <scope>NUCLEOTIDE SEQUENCE</scope>
    <source>
        <strain evidence="2">HR02</strain>
    </source>
</reference>
<dbReference type="EMBL" id="JAIZPD010000005">
    <property type="protein sequence ID" value="KAH0963548.1"/>
    <property type="molecule type" value="Genomic_DNA"/>
</dbReference>
<keyword evidence="3" id="KW-1185">Reference proteome</keyword>
<dbReference type="Proteomes" id="UP000824596">
    <property type="component" value="Unassembled WGS sequence"/>
</dbReference>
<gene>
    <name evidence="2" type="ORF">HRG_06058</name>
</gene>
<protein>
    <submittedName>
        <fullName evidence="2">Uncharacterized protein</fullName>
    </submittedName>
</protein>
<feature type="compositionally biased region" description="Polar residues" evidence="1">
    <location>
        <begin position="373"/>
        <end position="382"/>
    </location>
</feature>
<name>A0A9P8MWH4_9HYPO</name>
<dbReference type="OrthoDB" id="4905832at2759"/>
<accession>A0A9P8MWH4</accession>
<dbReference type="GeneID" id="68355187"/>
<comment type="caution">
    <text evidence="2">The sequence shown here is derived from an EMBL/GenBank/DDBJ whole genome shotgun (WGS) entry which is preliminary data.</text>
</comment>
<evidence type="ECO:0000313" key="3">
    <source>
        <dbReference type="Proteomes" id="UP000824596"/>
    </source>
</evidence>
<dbReference type="AlphaFoldDB" id="A0A9P8MWH4"/>
<feature type="compositionally biased region" description="Polar residues" evidence="1">
    <location>
        <begin position="343"/>
        <end position="362"/>
    </location>
</feature>
<organism evidence="2 3">
    <name type="scientific">Hirsutella rhossiliensis</name>
    <dbReference type="NCBI Taxonomy" id="111463"/>
    <lineage>
        <taxon>Eukaryota</taxon>
        <taxon>Fungi</taxon>
        <taxon>Dikarya</taxon>
        <taxon>Ascomycota</taxon>
        <taxon>Pezizomycotina</taxon>
        <taxon>Sordariomycetes</taxon>
        <taxon>Hypocreomycetidae</taxon>
        <taxon>Hypocreales</taxon>
        <taxon>Ophiocordycipitaceae</taxon>
        <taxon>Hirsutella</taxon>
    </lineage>
</organism>
<feature type="region of interest" description="Disordered" evidence="1">
    <location>
        <begin position="343"/>
        <end position="389"/>
    </location>
</feature>
<evidence type="ECO:0000256" key="1">
    <source>
        <dbReference type="SAM" id="MobiDB-lite"/>
    </source>
</evidence>